<evidence type="ECO:0000256" key="8">
    <source>
        <dbReference type="ARBA" id="ARBA00023136"/>
    </source>
</evidence>
<dbReference type="Pfam" id="PF11051">
    <property type="entry name" value="Mannosyl_trans3"/>
    <property type="match status" value="1"/>
</dbReference>
<keyword evidence="5 10" id="KW-0812">Transmembrane</keyword>
<evidence type="ECO:0000256" key="10">
    <source>
        <dbReference type="SAM" id="Phobius"/>
    </source>
</evidence>
<dbReference type="SUPFAM" id="SSF53448">
    <property type="entry name" value="Nucleotide-diphospho-sugar transferases"/>
    <property type="match status" value="1"/>
</dbReference>
<keyword evidence="12" id="KW-1185">Reference proteome</keyword>
<accession>A0ABN8D9U4</accession>
<evidence type="ECO:0000313" key="11">
    <source>
        <dbReference type="EMBL" id="CAH0521937.1"/>
    </source>
</evidence>
<dbReference type="PANTHER" id="PTHR31392:SF1">
    <property type="entry name" value="ALPHA-1,3-MANNOSYLTRANSFERASE MNN1-RELATED"/>
    <property type="match status" value="1"/>
</dbReference>
<dbReference type="EMBL" id="CAKLCB010000384">
    <property type="protein sequence ID" value="CAH0521937.1"/>
    <property type="molecule type" value="Genomic_DNA"/>
</dbReference>
<keyword evidence="6" id="KW-0735">Signal-anchor</keyword>
<evidence type="ECO:0000256" key="7">
    <source>
        <dbReference type="ARBA" id="ARBA00022989"/>
    </source>
</evidence>
<evidence type="ECO:0000256" key="9">
    <source>
        <dbReference type="ARBA" id="ARBA00023180"/>
    </source>
</evidence>
<evidence type="ECO:0000313" key="12">
    <source>
        <dbReference type="Proteomes" id="UP001158986"/>
    </source>
</evidence>
<evidence type="ECO:0000256" key="6">
    <source>
        <dbReference type="ARBA" id="ARBA00022968"/>
    </source>
</evidence>
<evidence type="ECO:0000256" key="1">
    <source>
        <dbReference type="ARBA" id="ARBA00004606"/>
    </source>
</evidence>
<reference evidence="11 12" key="1">
    <citation type="submission" date="2021-11" db="EMBL/GenBank/DDBJ databases">
        <authorList>
            <person name="Islam A."/>
            <person name="Islam S."/>
            <person name="Flora M.S."/>
            <person name="Rahman M."/>
            <person name="Ziaur R.M."/>
            <person name="Epstein J.H."/>
            <person name="Hassan M."/>
            <person name="Klassen M."/>
            <person name="Woodard K."/>
            <person name="Webb A."/>
            <person name="Webby R.J."/>
            <person name="El Zowalaty M.E."/>
        </authorList>
    </citation>
    <scope>NUCLEOTIDE SEQUENCE [LARGE SCALE GENOMIC DNA]</scope>
    <source>
        <strain evidence="11">Pbs1</strain>
    </source>
</reference>
<organism evidence="11 12">
    <name type="scientific">Peronospora belbahrii</name>
    <dbReference type="NCBI Taxonomy" id="622444"/>
    <lineage>
        <taxon>Eukaryota</taxon>
        <taxon>Sar</taxon>
        <taxon>Stramenopiles</taxon>
        <taxon>Oomycota</taxon>
        <taxon>Peronosporomycetes</taxon>
        <taxon>Peronosporales</taxon>
        <taxon>Peronosporaceae</taxon>
        <taxon>Peronospora</taxon>
    </lineage>
</organism>
<proteinExistence type="inferred from homology"/>
<evidence type="ECO:0000256" key="4">
    <source>
        <dbReference type="ARBA" id="ARBA00022679"/>
    </source>
</evidence>
<comment type="caution">
    <text evidence="11">The sequence shown here is derived from an EMBL/GenBank/DDBJ whole genome shotgun (WGS) entry which is preliminary data.</text>
</comment>
<keyword evidence="8 10" id="KW-0472">Membrane</keyword>
<evidence type="ECO:0008006" key="13">
    <source>
        <dbReference type="Google" id="ProtNLM"/>
    </source>
</evidence>
<dbReference type="InterPro" id="IPR022751">
    <property type="entry name" value="Alpha_mannosyltransferase"/>
</dbReference>
<feature type="transmembrane region" description="Helical" evidence="10">
    <location>
        <begin position="12"/>
        <end position="33"/>
    </location>
</feature>
<keyword evidence="7 10" id="KW-1133">Transmembrane helix</keyword>
<comment type="subcellular location">
    <subcellularLocation>
        <location evidence="1">Membrane</location>
        <topology evidence="1">Single-pass type II membrane protein</topology>
    </subcellularLocation>
</comment>
<dbReference type="InterPro" id="IPR029044">
    <property type="entry name" value="Nucleotide-diphossugar_trans"/>
</dbReference>
<name>A0ABN8D9U4_9STRA</name>
<evidence type="ECO:0000256" key="5">
    <source>
        <dbReference type="ARBA" id="ARBA00022692"/>
    </source>
</evidence>
<keyword evidence="3" id="KW-0328">Glycosyltransferase</keyword>
<gene>
    <name evidence="11" type="ORF">PBS001_LOCUS8378</name>
</gene>
<keyword evidence="9" id="KW-0325">Glycoprotein</keyword>
<evidence type="ECO:0000256" key="3">
    <source>
        <dbReference type="ARBA" id="ARBA00022676"/>
    </source>
</evidence>
<dbReference type="PANTHER" id="PTHR31392">
    <property type="entry name" value="ALPHA-1,3-MANNOSYLTRANSFERASE MNN1-RELATED"/>
    <property type="match status" value="1"/>
</dbReference>
<dbReference type="Proteomes" id="UP001158986">
    <property type="component" value="Unassembled WGS sequence"/>
</dbReference>
<evidence type="ECO:0000256" key="2">
    <source>
        <dbReference type="ARBA" id="ARBA00009105"/>
    </source>
</evidence>
<sequence>MARSLGSSVRLRWILILLAAVIIIVLSDFLFTWQQLTTSFSPLSFPSIRGRFNVTILATYDALPRANDTFNVLQIKVENEEDTMRMKTEQLKAGEMEVMKQENRIENLETLLLHSLYHLTQNTIEMRGIVLPLHDGFVSLGLSLVMELRSLGVMLPVEIPHCGDLNQKLVATIEKKRKQLGSIYVYDVCALAAKEKSLLDDSKPIFCKDLDECHHKFRTSDIKVLALIYSRFEEVMLIDADILLLQSPMPLWETDKYQTTGTLFFNDRISQTNTSLGYRPALRPNVTNFLHYLFNADQGNVSAAQVQRVLARQRFYDISVEWEHNAITIENELEQTQADDLANTKLEFVMEQLSNGAPFDEYYAKTGTMAGATDPAFTPTSLKSLVTEETKERAEYMDEATKRAEIERKLETRLIHSLSTLSQQTTSMQRGIVLPLYRNITTLGVSLILQLRSLGVDLPIEAPHCGDLMKVTEKR</sequence>
<protein>
    <recommendedName>
        <fullName evidence="13">Nucleotide-diphospho-sugar transferase domain-containing protein</fullName>
    </recommendedName>
</protein>
<comment type="similarity">
    <text evidence="2">Belongs to the MNN1/MNT family.</text>
</comment>
<keyword evidence="4" id="KW-0808">Transferase</keyword>